<feature type="transmembrane region" description="Helical" evidence="9">
    <location>
        <begin position="345"/>
        <end position="368"/>
    </location>
</feature>
<feature type="region of interest" description="Disordered" evidence="8">
    <location>
        <begin position="436"/>
        <end position="463"/>
    </location>
</feature>
<dbReference type="GO" id="GO:0022857">
    <property type="term" value="F:transmembrane transporter activity"/>
    <property type="evidence" value="ECO:0007669"/>
    <property type="project" value="InterPro"/>
</dbReference>
<keyword evidence="4 9" id="KW-0812">Transmembrane</keyword>
<dbReference type="CDD" id="cd17321">
    <property type="entry name" value="MFS_MMR_MDR_like"/>
    <property type="match status" value="1"/>
</dbReference>
<comment type="caution">
    <text evidence="11">The sequence shown here is derived from an EMBL/GenBank/DDBJ whole genome shotgun (WGS) entry which is preliminary data.</text>
</comment>
<evidence type="ECO:0000256" key="3">
    <source>
        <dbReference type="ARBA" id="ARBA00022475"/>
    </source>
</evidence>
<name>A0A367F116_9ACTN</name>
<evidence type="ECO:0000256" key="8">
    <source>
        <dbReference type="SAM" id="MobiDB-lite"/>
    </source>
</evidence>
<keyword evidence="12" id="KW-1185">Reference proteome</keyword>
<feature type="transmembrane region" description="Helical" evidence="9">
    <location>
        <begin position="316"/>
        <end position="333"/>
    </location>
</feature>
<gene>
    <name evidence="11" type="ORF">DQ392_04855</name>
</gene>
<evidence type="ECO:0000256" key="6">
    <source>
        <dbReference type="ARBA" id="ARBA00023136"/>
    </source>
</evidence>
<dbReference type="SUPFAM" id="SSF103473">
    <property type="entry name" value="MFS general substrate transporter"/>
    <property type="match status" value="1"/>
</dbReference>
<dbReference type="InterPro" id="IPR036259">
    <property type="entry name" value="MFS_trans_sf"/>
</dbReference>
<dbReference type="PROSITE" id="PS50850">
    <property type="entry name" value="MFS"/>
    <property type="match status" value="1"/>
</dbReference>
<evidence type="ECO:0000313" key="11">
    <source>
        <dbReference type="EMBL" id="RCG23357.1"/>
    </source>
</evidence>
<dbReference type="Gene3D" id="1.20.1250.20">
    <property type="entry name" value="MFS general substrate transporter like domains"/>
    <property type="match status" value="1"/>
</dbReference>
<keyword evidence="5 9" id="KW-1133">Transmembrane helix</keyword>
<feature type="transmembrane region" description="Helical" evidence="9">
    <location>
        <begin position="211"/>
        <end position="229"/>
    </location>
</feature>
<sequence>MVVLDVSVVNVALPAVREALGFTTSSGLSWVATAYALAFAGLLLPGARLADLRGHRHVFTAGLALFTLASLAGGLATSPGTLIAARAAQGLGAAVLAPATLTVLTTTFTEGPRRTRALAVWTAVSSVGGAAGNLLGGVLTQAFSWRAVLLVNVPLGCAALLLVRVLPQSGLPRGRARPRLDLPGALAATVGMTALTYGVSRTQDGSWSDPATLWALTGGAAALLLLVAVETRWASRPLIPPSLLRRRTVAVGNTIVLLAGACLQIPVWYFLTFFMQDTLGYSALGTGLGFLPHTLIGAAAGVWVTPRLMRRFAHRTLILTGAVLCGAGFWWQSTASAGSGYLFGVLGPAVVFSLGAAVFVTPATAVVTSGVPTGDAGAASGLMNTAKQFGGALGLAALSAVAGPDGTAHGRVFATMTGVLAGIVLLALALPRERTSGHTTARGESAPGADSGDAGGVRAATEG</sequence>
<evidence type="ECO:0000256" key="7">
    <source>
        <dbReference type="ARBA" id="ARBA00023251"/>
    </source>
</evidence>
<evidence type="ECO:0000256" key="4">
    <source>
        <dbReference type="ARBA" id="ARBA00022692"/>
    </source>
</evidence>
<reference evidence="11 12" key="1">
    <citation type="submission" date="2018-06" db="EMBL/GenBank/DDBJ databases">
        <title>Streptomyces reniochalinae sp. nov. and Streptomyces diacarnus sp. nov. from marine sponges.</title>
        <authorList>
            <person name="Li L."/>
        </authorList>
    </citation>
    <scope>NUCLEOTIDE SEQUENCE [LARGE SCALE GENOMIC DNA]</scope>
    <source>
        <strain evidence="11 12">LHW50302</strain>
    </source>
</reference>
<keyword evidence="2" id="KW-0813">Transport</keyword>
<feature type="transmembrane region" description="Helical" evidence="9">
    <location>
        <begin position="145"/>
        <end position="167"/>
    </location>
</feature>
<dbReference type="PANTHER" id="PTHR42718">
    <property type="entry name" value="MAJOR FACILITATOR SUPERFAMILY MULTIDRUG TRANSPORTER MFSC"/>
    <property type="match status" value="1"/>
</dbReference>
<keyword evidence="7" id="KW-0046">Antibiotic resistance</keyword>
<protein>
    <submittedName>
        <fullName evidence="11">MFS transporter</fullName>
    </submittedName>
</protein>
<dbReference type="Proteomes" id="UP000253507">
    <property type="component" value="Unassembled WGS sequence"/>
</dbReference>
<proteinExistence type="predicted"/>
<keyword evidence="3" id="KW-1003">Cell membrane</keyword>
<evidence type="ECO:0000313" key="12">
    <source>
        <dbReference type="Proteomes" id="UP000253507"/>
    </source>
</evidence>
<dbReference type="GO" id="GO:0005886">
    <property type="term" value="C:plasma membrane"/>
    <property type="evidence" value="ECO:0007669"/>
    <property type="project" value="UniProtKB-SubCell"/>
</dbReference>
<dbReference type="PANTHER" id="PTHR42718:SF46">
    <property type="entry name" value="BLR6921 PROTEIN"/>
    <property type="match status" value="1"/>
</dbReference>
<evidence type="ECO:0000259" key="10">
    <source>
        <dbReference type="PROSITE" id="PS50850"/>
    </source>
</evidence>
<comment type="subcellular location">
    <subcellularLocation>
        <location evidence="1">Cell membrane</location>
        <topology evidence="1">Multi-pass membrane protein</topology>
    </subcellularLocation>
</comment>
<evidence type="ECO:0000256" key="1">
    <source>
        <dbReference type="ARBA" id="ARBA00004651"/>
    </source>
</evidence>
<evidence type="ECO:0000256" key="9">
    <source>
        <dbReference type="SAM" id="Phobius"/>
    </source>
</evidence>
<dbReference type="InterPro" id="IPR020846">
    <property type="entry name" value="MFS_dom"/>
</dbReference>
<dbReference type="EMBL" id="QOIM01000023">
    <property type="protein sequence ID" value="RCG23357.1"/>
    <property type="molecule type" value="Genomic_DNA"/>
</dbReference>
<feature type="transmembrane region" description="Helical" evidence="9">
    <location>
        <begin position="389"/>
        <end position="406"/>
    </location>
</feature>
<feature type="domain" description="Major facilitator superfamily (MFS) profile" evidence="10">
    <location>
        <begin position="1"/>
        <end position="435"/>
    </location>
</feature>
<evidence type="ECO:0000256" key="5">
    <source>
        <dbReference type="ARBA" id="ARBA00022989"/>
    </source>
</evidence>
<feature type="transmembrane region" description="Helical" evidence="9">
    <location>
        <begin position="412"/>
        <end position="430"/>
    </location>
</feature>
<dbReference type="AlphaFoldDB" id="A0A367F116"/>
<feature type="transmembrane region" description="Helical" evidence="9">
    <location>
        <begin position="118"/>
        <end position="139"/>
    </location>
</feature>
<feature type="transmembrane region" description="Helical" evidence="9">
    <location>
        <begin position="179"/>
        <end position="199"/>
    </location>
</feature>
<feature type="transmembrane region" description="Helical" evidence="9">
    <location>
        <begin position="283"/>
        <end position="304"/>
    </location>
</feature>
<feature type="transmembrane region" description="Helical" evidence="9">
    <location>
        <begin position="58"/>
        <end position="77"/>
    </location>
</feature>
<keyword evidence="6 9" id="KW-0472">Membrane</keyword>
<evidence type="ECO:0000256" key="2">
    <source>
        <dbReference type="ARBA" id="ARBA00022448"/>
    </source>
</evidence>
<accession>A0A367F116</accession>
<dbReference type="OrthoDB" id="4325372at2"/>
<feature type="transmembrane region" description="Helical" evidence="9">
    <location>
        <begin position="27"/>
        <end position="46"/>
    </location>
</feature>
<dbReference type="GO" id="GO:0046677">
    <property type="term" value="P:response to antibiotic"/>
    <property type="evidence" value="ECO:0007669"/>
    <property type="project" value="UniProtKB-KW"/>
</dbReference>
<organism evidence="11 12">
    <name type="scientific">Streptomyces reniochalinae</name>
    <dbReference type="NCBI Taxonomy" id="2250578"/>
    <lineage>
        <taxon>Bacteria</taxon>
        <taxon>Bacillati</taxon>
        <taxon>Actinomycetota</taxon>
        <taxon>Actinomycetes</taxon>
        <taxon>Kitasatosporales</taxon>
        <taxon>Streptomycetaceae</taxon>
        <taxon>Streptomyces</taxon>
    </lineage>
</organism>
<feature type="transmembrane region" description="Helical" evidence="9">
    <location>
        <begin position="250"/>
        <end position="271"/>
    </location>
</feature>
<dbReference type="InterPro" id="IPR011701">
    <property type="entry name" value="MFS"/>
</dbReference>
<feature type="compositionally biased region" description="Low complexity" evidence="8">
    <location>
        <begin position="443"/>
        <end position="452"/>
    </location>
</feature>
<dbReference type="Pfam" id="PF07690">
    <property type="entry name" value="MFS_1"/>
    <property type="match status" value="1"/>
</dbReference>
<dbReference type="RefSeq" id="WP_114014324.1">
    <property type="nucleotide sequence ID" value="NZ_QOIM01000023.1"/>
</dbReference>
<dbReference type="Gene3D" id="1.20.1720.10">
    <property type="entry name" value="Multidrug resistance protein D"/>
    <property type="match status" value="1"/>
</dbReference>
<feature type="transmembrane region" description="Helical" evidence="9">
    <location>
        <begin position="83"/>
        <end position="106"/>
    </location>
</feature>